<protein>
    <recommendedName>
        <fullName evidence="3">AB hydrolase-1 domain-containing protein</fullName>
    </recommendedName>
</protein>
<sequence>MPMFDAFEKFSVQTQTEPLVYIHGLKSVNASRSLPPLILLHGFPQTFHIWHRVAPQLLDKFTVILINIRGYGESSKPTDVVSYGKSAMARDVISVMNGLGFTDSFYVCGHDRGARVAHKLCVNYPSRVKKVILLDICPTLAMFEKTDMNFATSYYHWFLMIQKEPVPETYFSANPRATIELMMRGRPDVGLSIFDPACFEAYVDNMSDPAAVHAMCNDYRASASIDMEESKEDIKHDRLIKCPLLVIWGKHGVIEKSFNAIEEWRAVTDSDVPVEGYNVNSGHYIPEEAPESVVRAINKFFV</sequence>
<dbReference type="InterPro" id="IPR000073">
    <property type="entry name" value="AB_hydrolase_1"/>
</dbReference>
<dbReference type="PANTHER" id="PTHR43329">
    <property type="entry name" value="EPOXIDE HYDROLASE"/>
    <property type="match status" value="1"/>
</dbReference>
<comment type="similarity">
    <text evidence="2">Belongs to the AB hydrolase superfamily. Epoxide hydrolase family.</text>
</comment>
<dbReference type="GO" id="GO:0072330">
    <property type="term" value="P:monocarboxylic acid biosynthetic process"/>
    <property type="evidence" value="ECO:0007669"/>
    <property type="project" value="UniProtKB-ARBA"/>
</dbReference>
<dbReference type="PRINTS" id="PR00412">
    <property type="entry name" value="EPOXHYDRLASE"/>
</dbReference>
<keyword evidence="1" id="KW-0378">Hydrolase</keyword>
<evidence type="ECO:0000256" key="2">
    <source>
        <dbReference type="ARBA" id="ARBA00038334"/>
    </source>
</evidence>
<dbReference type="OrthoDB" id="408373at2759"/>
<gene>
    <name evidence="4" type="ORF">PENSTE_c018G00758</name>
</gene>
<dbReference type="InterPro" id="IPR029058">
    <property type="entry name" value="AB_hydrolase_fold"/>
</dbReference>
<evidence type="ECO:0000256" key="1">
    <source>
        <dbReference type="ARBA" id="ARBA00022801"/>
    </source>
</evidence>
<evidence type="ECO:0000313" key="5">
    <source>
        <dbReference type="Proteomes" id="UP000191285"/>
    </source>
</evidence>
<evidence type="ECO:0000313" key="4">
    <source>
        <dbReference type="EMBL" id="OQE18193.1"/>
    </source>
</evidence>
<organism evidence="4 5">
    <name type="scientific">Penicillium steckii</name>
    <dbReference type="NCBI Taxonomy" id="303698"/>
    <lineage>
        <taxon>Eukaryota</taxon>
        <taxon>Fungi</taxon>
        <taxon>Dikarya</taxon>
        <taxon>Ascomycota</taxon>
        <taxon>Pezizomycotina</taxon>
        <taxon>Eurotiomycetes</taxon>
        <taxon>Eurotiomycetidae</taxon>
        <taxon>Eurotiales</taxon>
        <taxon>Aspergillaceae</taxon>
        <taxon>Penicillium</taxon>
    </lineage>
</organism>
<comment type="caution">
    <text evidence="4">The sequence shown here is derived from an EMBL/GenBank/DDBJ whole genome shotgun (WGS) entry which is preliminary data.</text>
</comment>
<dbReference type="InterPro" id="IPR000639">
    <property type="entry name" value="Epox_hydrolase-like"/>
</dbReference>
<dbReference type="Pfam" id="PF00561">
    <property type="entry name" value="Abhydrolase_1"/>
    <property type="match status" value="1"/>
</dbReference>
<dbReference type="Gene3D" id="3.40.50.1820">
    <property type="entry name" value="alpha/beta hydrolase"/>
    <property type="match status" value="1"/>
</dbReference>
<dbReference type="SUPFAM" id="SSF53474">
    <property type="entry name" value="alpha/beta-Hydrolases"/>
    <property type="match status" value="1"/>
</dbReference>
<dbReference type="PRINTS" id="PR00111">
    <property type="entry name" value="ABHYDROLASE"/>
</dbReference>
<dbReference type="GO" id="GO:0017000">
    <property type="term" value="P:antibiotic biosynthetic process"/>
    <property type="evidence" value="ECO:0007669"/>
    <property type="project" value="UniProtKB-ARBA"/>
</dbReference>
<keyword evidence="5" id="KW-1185">Reference proteome</keyword>
<feature type="domain" description="AB hydrolase-1" evidence="3">
    <location>
        <begin position="35"/>
        <end position="184"/>
    </location>
</feature>
<dbReference type="AlphaFoldDB" id="A0A1V6SX87"/>
<dbReference type="STRING" id="303698.A0A1V6SX87"/>
<name>A0A1V6SX87_9EURO</name>
<dbReference type="Proteomes" id="UP000191285">
    <property type="component" value="Unassembled WGS sequence"/>
</dbReference>
<accession>A0A1V6SX87</accession>
<proteinExistence type="inferred from homology"/>
<dbReference type="EMBL" id="MLKD01000018">
    <property type="protein sequence ID" value="OQE18193.1"/>
    <property type="molecule type" value="Genomic_DNA"/>
</dbReference>
<dbReference type="GO" id="GO:0016787">
    <property type="term" value="F:hydrolase activity"/>
    <property type="evidence" value="ECO:0007669"/>
    <property type="project" value="UniProtKB-KW"/>
</dbReference>
<reference evidence="5" key="1">
    <citation type="journal article" date="2017" name="Nat. Microbiol.">
        <title>Global analysis of biosynthetic gene clusters reveals vast potential of secondary metabolite production in Penicillium species.</title>
        <authorList>
            <person name="Nielsen J.C."/>
            <person name="Grijseels S."/>
            <person name="Prigent S."/>
            <person name="Ji B."/>
            <person name="Dainat J."/>
            <person name="Nielsen K.F."/>
            <person name="Frisvad J.C."/>
            <person name="Workman M."/>
            <person name="Nielsen J."/>
        </authorList>
    </citation>
    <scope>NUCLEOTIDE SEQUENCE [LARGE SCALE GENOMIC DNA]</scope>
    <source>
        <strain evidence="5">IBT 24891</strain>
    </source>
</reference>
<evidence type="ECO:0000259" key="3">
    <source>
        <dbReference type="Pfam" id="PF00561"/>
    </source>
</evidence>